<protein>
    <submittedName>
        <fullName evidence="2">Uncharacterized protein</fullName>
    </submittedName>
</protein>
<gene>
    <name evidence="2" type="ORF">K443DRAFT_396574</name>
</gene>
<dbReference type="Proteomes" id="UP000054477">
    <property type="component" value="Unassembled WGS sequence"/>
</dbReference>
<name>A0A0C9XBB2_9AGAR</name>
<dbReference type="HOGENOM" id="CLU_2015645_0_0_1"/>
<feature type="region of interest" description="Disordered" evidence="1">
    <location>
        <begin position="1"/>
        <end position="37"/>
    </location>
</feature>
<keyword evidence="3" id="KW-1185">Reference proteome</keyword>
<sequence length="123" mass="13532">MTKEPRKSSASVNRHCRAALRGSEGRGNGNQGAERAPQCGCPVSCHGAVVVHGWLEWVLLVAGRQLSLFVPVLCHHSWVRGMCAPPFSWAVVVCGWLEWVLLIAGDTKATRPLTRTQEYLLEK</sequence>
<proteinExistence type="predicted"/>
<evidence type="ECO:0000313" key="3">
    <source>
        <dbReference type="Proteomes" id="UP000054477"/>
    </source>
</evidence>
<evidence type="ECO:0000313" key="2">
    <source>
        <dbReference type="EMBL" id="KIJ93507.1"/>
    </source>
</evidence>
<dbReference type="EMBL" id="KN838840">
    <property type="protein sequence ID" value="KIJ93507.1"/>
    <property type="molecule type" value="Genomic_DNA"/>
</dbReference>
<reference evidence="2 3" key="1">
    <citation type="submission" date="2014-04" db="EMBL/GenBank/DDBJ databases">
        <authorList>
            <consortium name="DOE Joint Genome Institute"/>
            <person name="Kuo A."/>
            <person name="Kohler A."/>
            <person name="Nagy L.G."/>
            <person name="Floudas D."/>
            <person name="Copeland A."/>
            <person name="Barry K.W."/>
            <person name="Cichocki N."/>
            <person name="Veneault-Fourrey C."/>
            <person name="LaButti K."/>
            <person name="Lindquist E.A."/>
            <person name="Lipzen A."/>
            <person name="Lundell T."/>
            <person name="Morin E."/>
            <person name="Murat C."/>
            <person name="Sun H."/>
            <person name="Tunlid A."/>
            <person name="Henrissat B."/>
            <person name="Grigoriev I.V."/>
            <person name="Hibbett D.S."/>
            <person name="Martin F."/>
            <person name="Nordberg H.P."/>
            <person name="Cantor M.N."/>
            <person name="Hua S.X."/>
        </authorList>
    </citation>
    <scope>NUCLEOTIDE SEQUENCE [LARGE SCALE GENOMIC DNA]</scope>
    <source>
        <strain evidence="2 3">LaAM-08-1</strain>
    </source>
</reference>
<evidence type="ECO:0000256" key="1">
    <source>
        <dbReference type="SAM" id="MobiDB-lite"/>
    </source>
</evidence>
<organism evidence="2 3">
    <name type="scientific">Laccaria amethystina LaAM-08-1</name>
    <dbReference type="NCBI Taxonomy" id="1095629"/>
    <lineage>
        <taxon>Eukaryota</taxon>
        <taxon>Fungi</taxon>
        <taxon>Dikarya</taxon>
        <taxon>Basidiomycota</taxon>
        <taxon>Agaricomycotina</taxon>
        <taxon>Agaricomycetes</taxon>
        <taxon>Agaricomycetidae</taxon>
        <taxon>Agaricales</taxon>
        <taxon>Agaricineae</taxon>
        <taxon>Hydnangiaceae</taxon>
        <taxon>Laccaria</taxon>
    </lineage>
</organism>
<dbReference type="AlphaFoldDB" id="A0A0C9XBB2"/>
<accession>A0A0C9XBB2</accession>
<reference evidence="3" key="2">
    <citation type="submission" date="2015-01" db="EMBL/GenBank/DDBJ databases">
        <title>Evolutionary Origins and Diversification of the Mycorrhizal Mutualists.</title>
        <authorList>
            <consortium name="DOE Joint Genome Institute"/>
            <consortium name="Mycorrhizal Genomics Consortium"/>
            <person name="Kohler A."/>
            <person name="Kuo A."/>
            <person name="Nagy L.G."/>
            <person name="Floudas D."/>
            <person name="Copeland A."/>
            <person name="Barry K.W."/>
            <person name="Cichocki N."/>
            <person name="Veneault-Fourrey C."/>
            <person name="LaButti K."/>
            <person name="Lindquist E.A."/>
            <person name="Lipzen A."/>
            <person name="Lundell T."/>
            <person name="Morin E."/>
            <person name="Murat C."/>
            <person name="Riley R."/>
            <person name="Ohm R."/>
            <person name="Sun H."/>
            <person name="Tunlid A."/>
            <person name="Henrissat B."/>
            <person name="Grigoriev I.V."/>
            <person name="Hibbett D.S."/>
            <person name="Martin F."/>
        </authorList>
    </citation>
    <scope>NUCLEOTIDE SEQUENCE [LARGE SCALE GENOMIC DNA]</scope>
    <source>
        <strain evidence="3">LaAM-08-1</strain>
    </source>
</reference>